<dbReference type="Proteomes" id="UP000594586">
    <property type="component" value="Chromosome"/>
</dbReference>
<keyword evidence="5" id="KW-1185">Reference proteome</keyword>
<dbReference type="SUPFAM" id="SSF55724">
    <property type="entry name" value="Mog1p/PsbP-like"/>
    <property type="match status" value="1"/>
</dbReference>
<gene>
    <name evidence="4" type="ORF">G7Y29_10170</name>
</gene>
<protein>
    <submittedName>
        <fullName evidence="4">DUF2020 domain-containing protein</fullName>
    </submittedName>
</protein>
<evidence type="ECO:0000256" key="2">
    <source>
        <dbReference type="SAM" id="SignalP"/>
    </source>
</evidence>
<dbReference type="RefSeq" id="WP_165002453.1">
    <property type="nucleotide sequence ID" value="NZ_CP064955.1"/>
</dbReference>
<evidence type="ECO:0000313" key="5">
    <source>
        <dbReference type="Proteomes" id="UP000594586"/>
    </source>
</evidence>
<dbReference type="KEGG" id="cqn:G7Y29_10170"/>
<evidence type="ECO:0000256" key="1">
    <source>
        <dbReference type="SAM" id="MobiDB-lite"/>
    </source>
</evidence>
<keyword evidence="2" id="KW-0732">Signal</keyword>
<dbReference type="EMBL" id="CP064955">
    <property type="protein sequence ID" value="QPK83178.1"/>
    <property type="molecule type" value="Genomic_DNA"/>
</dbReference>
<feature type="region of interest" description="Disordered" evidence="1">
    <location>
        <begin position="39"/>
        <end position="58"/>
    </location>
</feature>
<organism evidence="4 5">
    <name type="scientific">Corynebacterium qintianiae</name>
    <dbReference type="NCBI Taxonomy" id="2709392"/>
    <lineage>
        <taxon>Bacteria</taxon>
        <taxon>Bacillati</taxon>
        <taxon>Actinomycetota</taxon>
        <taxon>Actinomycetes</taxon>
        <taxon>Mycobacteriales</taxon>
        <taxon>Corynebacteriaceae</taxon>
        <taxon>Corynebacterium</taxon>
    </lineage>
</organism>
<evidence type="ECO:0000259" key="3">
    <source>
        <dbReference type="Pfam" id="PF09449"/>
    </source>
</evidence>
<dbReference type="InterPro" id="IPR016123">
    <property type="entry name" value="Mog1/PsbP_a/b/a-sand"/>
</dbReference>
<sequence length="201" mass="20742">MRNTLPTRGHHLSAVAAAVAAAGVVAGCAADPAGETQVEPSAETAVEPAAAPADQDLPVTELPVTQRDPAGQCPYLDAQWVAEANGQRVTGVGVDQRFDTPACQFWSYPEDPMLTVLVRHMGSAEDAMAVVDWAAPVEHTEPADDPEGWNGGRHGGGAVPGREGAVYSVAKGPVAVTVFSNQNESVKAQVVAEQVIATLGL</sequence>
<feature type="compositionally biased region" description="Low complexity" evidence="1">
    <location>
        <begin position="39"/>
        <end position="53"/>
    </location>
</feature>
<dbReference type="AlphaFoldDB" id="A0A7T0KNP7"/>
<feature type="signal peptide" evidence="2">
    <location>
        <begin position="1"/>
        <end position="29"/>
    </location>
</feature>
<proteinExistence type="predicted"/>
<dbReference type="Pfam" id="PF09449">
    <property type="entry name" value="DUF2020"/>
    <property type="match status" value="1"/>
</dbReference>
<reference evidence="4 5" key="1">
    <citation type="submission" date="2020-11" db="EMBL/GenBank/DDBJ databases">
        <title>Corynebacterium sp. MC1420.</title>
        <authorList>
            <person name="Zhou J."/>
        </authorList>
    </citation>
    <scope>NUCLEOTIDE SEQUENCE [LARGE SCALE GENOMIC DNA]</scope>
    <source>
        <strain evidence="4 5">MC1420</strain>
    </source>
</reference>
<feature type="chain" id="PRO_5032462708" evidence="2">
    <location>
        <begin position="30"/>
        <end position="201"/>
    </location>
</feature>
<evidence type="ECO:0000313" key="4">
    <source>
        <dbReference type="EMBL" id="QPK83178.1"/>
    </source>
</evidence>
<dbReference type="PROSITE" id="PS51257">
    <property type="entry name" value="PROKAR_LIPOPROTEIN"/>
    <property type="match status" value="1"/>
</dbReference>
<dbReference type="Gene3D" id="3.40.1000.10">
    <property type="entry name" value="Mog1/PsbP, alpha/beta/alpha sandwich"/>
    <property type="match status" value="1"/>
</dbReference>
<feature type="domain" description="DUF2020" evidence="3">
    <location>
        <begin position="58"/>
        <end position="201"/>
    </location>
</feature>
<name>A0A7T0KNP7_9CORY</name>
<accession>A0A7T0KNP7</accession>
<dbReference type="InterPro" id="IPR018567">
    <property type="entry name" value="DUF2020"/>
</dbReference>